<dbReference type="InterPro" id="IPR011545">
    <property type="entry name" value="DEAD/DEAH_box_helicase_dom"/>
</dbReference>
<feature type="domain" description="Helicase C-terminal" evidence="9">
    <location>
        <begin position="434"/>
        <end position="599"/>
    </location>
</feature>
<dbReference type="PATRIC" id="fig|1300253.3.peg.4614"/>
<dbReference type="HOGENOM" id="CLU_005122_7_1_6"/>
<dbReference type="GO" id="GO:0003678">
    <property type="term" value="F:DNA helicase activity"/>
    <property type="evidence" value="ECO:0007669"/>
    <property type="project" value="TreeGrafter"/>
</dbReference>
<dbReference type="BioCyc" id="AMAC1300253:G12YX-3497-MONOMER"/>
<feature type="domain" description="Helicase ATP-binding" evidence="8">
    <location>
        <begin position="268"/>
        <end position="413"/>
    </location>
</feature>
<dbReference type="InterPro" id="IPR027417">
    <property type="entry name" value="P-loop_NTPase"/>
</dbReference>
<keyword evidence="10" id="KW-0614">Plasmid</keyword>
<keyword evidence="7" id="KW-0234">DNA repair</keyword>
<keyword evidence="2" id="KW-0227">DNA damage</keyword>
<dbReference type="SMART" id="SM00487">
    <property type="entry name" value="DEXDc"/>
    <property type="match status" value="1"/>
</dbReference>
<keyword evidence="3" id="KW-0378">Hydrolase</keyword>
<dbReference type="SMART" id="SM00490">
    <property type="entry name" value="HELICc"/>
    <property type="match status" value="1"/>
</dbReference>
<proteinExistence type="predicted"/>
<dbReference type="EMBL" id="CP004847">
    <property type="protein sequence ID" value="AGP79850.1"/>
    <property type="molecule type" value="Genomic_DNA"/>
</dbReference>
<evidence type="ECO:0000313" key="11">
    <source>
        <dbReference type="Proteomes" id="UP000014909"/>
    </source>
</evidence>
<evidence type="ECO:0000256" key="5">
    <source>
        <dbReference type="ARBA" id="ARBA00022840"/>
    </source>
</evidence>
<keyword evidence="6" id="KW-0238">DNA-binding</keyword>
<dbReference type="PANTHER" id="PTHR47964">
    <property type="entry name" value="ATP-DEPENDENT DNA HELICASE HOMOLOG RECG, CHLOROPLASTIC"/>
    <property type="match status" value="1"/>
</dbReference>
<protein>
    <submittedName>
        <fullName evidence="10">Helicase domain protein</fullName>
    </submittedName>
</protein>
<keyword evidence="1" id="KW-0547">Nucleotide-binding</keyword>
<dbReference type="InterPro" id="IPR014001">
    <property type="entry name" value="Helicase_ATP-bd"/>
</dbReference>
<gene>
    <name evidence="10" type="ORF">I633_22136</name>
</gene>
<evidence type="ECO:0000259" key="9">
    <source>
        <dbReference type="PROSITE" id="PS51194"/>
    </source>
</evidence>
<evidence type="ECO:0000256" key="3">
    <source>
        <dbReference type="ARBA" id="ARBA00022801"/>
    </source>
</evidence>
<dbReference type="InterPro" id="IPR001650">
    <property type="entry name" value="Helicase_C-like"/>
</dbReference>
<accession>S5AIX7</accession>
<geneLocation type="plasmid" evidence="10">
    <name>unnamed</name>
</geneLocation>
<dbReference type="InterPro" id="IPR012340">
    <property type="entry name" value="NA-bd_OB-fold"/>
</dbReference>
<evidence type="ECO:0000313" key="10">
    <source>
        <dbReference type="EMBL" id="AGP79850.1"/>
    </source>
</evidence>
<evidence type="ECO:0000256" key="2">
    <source>
        <dbReference type="ARBA" id="ARBA00022763"/>
    </source>
</evidence>
<dbReference type="PROSITE" id="PS51194">
    <property type="entry name" value="HELICASE_CTER"/>
    <property type="match status" value="1"/>
</dbReference>
<evidence type="ECO:0000256" key="6">
    <source>
        <dbReference type="ARBA" id="ARBA00023125"/>
    </source>
</evidence>
<keyword evidence="4 10" id="KW-0347">Helicase</keyword>
<dbReference type="PROSITE" id="PS51192">
    <property type="entry name" value="HELICASE_ATP_BIND_1"/>
    <property type="match status" value="1"/>
</dbReference>
<dbReference type="SUPFAM" id="SSF52540">
    <property type="entry name" value="P-loop containing nucleoside triphosphate hydrolases"/>
    <property type="match status" value="1"/>
</dbReference>
<dbReference type="InterPro" id="IPR047112">
    <property type="entry name" value="RecG/Mfd"/>
</dbReference>
<dbReference type="KEGG" id="amh:I633_22136"/>
<dbReference type="Proteomes" id="UP000014909">
    <property type="component" value="Plasmid unnamed"/>
</dbReference>
<dbReference type="Gene3D" id="3.40.50.300">
    <property type="entry name" value="P-loop containing nucleotide triphosphate hydrolases"/>
    <property type="match status" value="2"/>
</dbReference>
<organism evidence="10 11">
    <name type="scientific">Alteromonas mediterranea 615</name>
    <dbReference type="NCBI Taxonomy" id="1300253"/>
    <lineage>
        <taxon>Bacteria</taxon>
        <taxon>Pseudomonadati</taxon>
        <taxon>Pseudomonadota</taxon>
        <taxon>Gammaproteobacteria</taxon>
        <taxon>Alteromonadales</taxon>
        <taxon>Alteromonadaceae</taxon>
        <taxon>Alteromonas/Salinimonas group</taxon>
        <taxon>Alteromonas</taxon>
    </lineage>
</organism>
<dbReference type="GO" id="GO:0016787">
    <property type="term" value="F:hydrolase activity"/>
    <property type="evidence" value="ECO:0007669"/>
    <property type="project" value="UniProtKB-KW"/>
</dbReference>
<dbReference type="GO" id="GO:0006281">
    <property type="term" value="P:DNA repair"/>
    <property type="evidence" value="ECO:0007669"/>
    <property type="project" value="UniProtKB-KW"/>
</dbReference>
<dbReference type="AlphaFoldDB" id="S5AIX7"/>
<dbReference type="Pfam" id="PF00271">
    <property type="entry name" value="Helicase_C"/>
    <property type="match status" value="1"/>
</dbReference>
<evidence type="ECO:0000259" key="8">
    <source>
        <dbReference type="PROSITE" id="PS51192"/>
    </source>
</evidence>
<name>S5AIX7_9ALTE</name>
<keyword evidence="5" id="KW-0067">ATP-binding</keyword>
<dbReference type="GO" id="GO:0005524">
    <property type="term" value="F:ATP binding"/>
    <property type="evidence" value="ECO:0007669"/>
    <property type="project" value="UniProtKB-KW"/>
</dbReference>
<dbReference type="Pfam" id="PF00270">
    <property type="entry name" value="DEAD"/>
    <property type="match status" value="1"/>
</dbReference>
<evidence type="ECO:0000256" key="1">
    <source>
        <dbReference type="ARBA" id="ARBA00022741"/>
    </source>
</evidence>
<dbReference type="PANTHER" id="PTHR47964:SF1">
    <property type="entry name" value="ATP-DEPENDENT DNA HELICASE HOMOLOG RECG, CHLOROPLASTIC"/>
    <property type="match status" value="1"/>
</dbReference>
<evidence type="ECO:0000256" key="7">
    <source>
        <dbReference type="ARBA" id="ARBA00023204"/>
    </source>
</evidence>
<reference evidence="10 11" key="1">
    <citation type="journal article" date="2013" name="Genome Biol. Evol.">
        <title>Genomic Diversity of "Deep Ecotype" Alteromonas macleodii Isolates: Evidence for Pan-Mediterranean Clonal Frames.</title>
        <authorList>
            <person name="Lopez-Perez M."/>
            <person name="Gonzaga A."/>
            <person name="Rodriguez-Valera F."/>
        </authorList>
    </citation>
    <scope>NUCLEOTIDE SEQUENCE [LARGE SCALE GENOMIC DNA]</scope>
    <source>
        <strain evidence="11">'English Channel 615'</strain>
        <plasmid evidence="11">Plasmid</plasmid>
    </source>
</reference>
<evidence type="ECO:0000256" key="4">
    <source>
        <dbReference type="ARBA" id="ARBA00022806"/>
    </source>
</evidence>
<dbReference type="SUPFAM" id="SSF50249">
    <property type="entry name" value="Nucleic acid-binding proteins"/>
    <property type="match status" value="1"/>
</dbReference>
<sequence length="645" mass="71466">MAKLGRLKCLGISDLWQAALYCPFEYKDYTQVFEVFDSRFLLQDGHGVFSGRIKYPPETSWKNGKPRTKFVIHDGNETIMFTLFGDTRELVKANPPGERLVVEGIISKDGGRIYLNNASVVDKELIGTIAPIYKGIAGKVRPDNVRKLIAEHLDDAVDEATNKLRELLNKHVPPQYVRSFVGCKDKTLKEVLLCLHKPKTLTDGYQALEVVTRIAHLSAADGLLNRAAINRSEAVRPLVGMDPTELAKGIPFKLTDEQLEQVMVAVSDMYHGIKSSFLLIGDVGTGKTAVYGLISAYVASAGERVAIMLPNQNLAVQVYEELNEYFGGLGVGLMTGSHKCDIQHKRIIVGTTALLFQDIGRMGLVVCDEQQKMAIGQREKLLSENTHLLEVSATPIPRTMAFALYGAVKLLQLRHCHVEKHIETKVYFKEDRLVLMEGVRKTISEGNKVLIVCARCEADEDNPDANIISAEEMYEGMCKHFPGEVVIAHSKMDQQESKASIAKIKQDKASILVSTTVAEVGLTIPRLTRTIIVNAERYGLTSLHQLRGRTSRQGGRGDCCLYLPNPKISDSTMERMKVMVDCRDGFEIARRDMALRGVGDIGKDGDAQHGEYTTLIKGIKGSLADIESIIEEIESLKEQAYEKAS</sequence>
<dbReference type="GO" id="GO:0003677">
    <property type="term" value="F:DNA binding"/>
    <property type="evidence" value="ECO:0007669"/>
    <property type="project" value="UniProtKB-KW"/>
</dbReference>